<feature type="region of interest" description="Disordered" evidence="8">
    <location>
        <begin position="36"/>
        <end position="57"/>
    </location>
</feature>
<dbReference type="Gene3D" id="3.30.200.210">
    <property type="match status" value="1"/>
</dbReference>
<evidence type="ECO:0000256" key="6">
    <source>
        <dbReference type="ARBA" id="ARBA00023004"/>
    </source>
</evidence>
<dbReference type="Gene3D" id="3.40.50.740">
    <property type="match status" value="1"/>
</dbReference>
<evidence type="ECO:0000256" key="2">
    <source>
        <dbReference type="ARBA" id="ARBA00022505"/>
    </source>
</evidence>
<name>A0A3N0IT31_9ACTN</name>
<dbReference type="Pfam" id="PF01568">
    <property type="entry name" value="Molydop_binding"/>
    <property type="match status" value="1"/>
</dbReference>
<reference evidence="13" key="2">
    <citation type="submission" date="2018-05" db="EMBL/GenBank/DDBJ databases">
        <title>Genome Sequencing of selected type strains of the family Eggerthellaceae.</title>
        <authorList>
            <person name="Danylec N."/>
            <person name="Stoll D.A."/>
            <person name="Doetsch A."/>
            <person name="Huch M."/>
        </authorList>
    </citation>
    <scope>NUCLEOTIDE SEQUENCE [LARGE SCALE GENOMIC DNA]</scope>
    <source>
        <strain evidence="13">DSM 16107</strain>
    </source>
</reference>
<dbReference type="Proteomes" id="UP000270112">
    <property type="component" value="Unassembled WGS sequence"/>
</dbReference>
<keyword evidence="1" id="KW-0004">4Fe-4S</keyword>
<keyword evidence="4" id="KW-0732">Signal</keyword>
<dbReference type="Gene3D" id="3.40.228.10">
    <property type="entry name" value="Dimethylsulfoxide Reductase, domain 2"/>
    <property type="match status" value="1"/>
</dbReference>
<feature type="compositionally biased region" description="Basic and acidic residues" evidence="8">
    <location>
        <begin position="39"/>
        <end position="55"/>
    </location>
</feature>
<dbReference type="InterPro" id="IPR006657">
    <property type="entry name" value="MoPterin_dinucl-bd_dom"/>
</dbReference>
<dbReference type="PANTHER" id="PTHR43742">
    <property type="entry name" value="TRIMETHYLAMINE-N-OXIDE REDUCTASE"/>
    <property type="match status" value="1"/>
</dbReference>
<dbReference type="PANTHER" id="PTHR43742:SF9">
    <property type="entry name" value="TETRATHIONATE REDUCTASE SUBUNIT A"/>
    <property type="match status" value="1"/>
</dbReference>
<reference evidence="11" key="3">
    <citation type="journal article" date="2019" name="Microbiol. Resour. Announc.">
        <title>Draft Genome Sequences of Type Strains of Gordonibacter faecihominis, Paraeggerthella hongkongensis, Parvibacter caecicola,Slackia equolifaciens, Slackia faecicanis, and Slackia isoflavoniconvertens.</title>
        <authorList>
            <person name="Danylec N."/>
            <person name="Stoll D.A."/>
            <person name="Dotsch A."/>
            <person name="Huch M."/>
        </authorList>
    </citation>
    <scope>NUCLEOTIDE SEQUENCE</scope>
    <source>
        <strain evidence="11">DSM 16107</strain>
    </source>
</reference>
<gene>
    <name evidence="10" type="ORF">C1876_16280</name>
    <name evidence="11" type="ORF">DMP09_15645</name>
</gene>
<dbReference type="PROSITE" id="PS51318">
    <property type="entry name" value="TAT"/>
    <property type="match status" value="1"/>
</dbReference>
<dbReference type="Proteomes" id="UP000253817">
    <property type="component" value="Unassembled WGS sequence"/>
</dbReference>
<dbReference type="SMART" id="SM00926">
    <property type="entry name" value="Molybdop_Fe4S4"/>
    <property type="match status" value="1"/>
</dbReference>
<dbReference type="InterPro" id="IPR006963">
    <property type="entry name" value="Mopterin_OxRdtase_4Fe-4S_dom"/>
</dbReference>
<dbReference type="GO" id="GO:0043546">
    <property type="term" value="F:molybdopterin cofactor binding"/>
    <property type="evidence" value="ECO:0007669"/>
    <property type="project" value="InterPro"/>
</dbReference>
<sequence length="1039" mass="111429">MHASDTRPLTLDRRRFLQVTAGAGVAAAAGLGLAGCAGKPREREPEAAPEPRRGNPVEAIVDPSTGSVEVNEDVIVRYSACLGCYSSCGNRVHIDRATGKMFGVGGNPYNPNNAYPYLDHTEPLESAYRSMSLAAGGQNVHGALCGRGNGTWDAYRQPDRITVPLKRAGKRGEGKWKPIGWDQLIEELCEGGKLFADLGEDREIEGFRALHDTSTPLDPDAPELGPVANQLVMLGSRGDGRSGVGSRFSSAFGTKNNIGHGATCGGSENAGFYAIEESYRALCADFTESEYVICCGMFPGANGKSMQGIAHWASAALAAGTAKIDIVDPALGNGVATTAMENVRWLPITTATNAAFGMALIRIIIENGTYNETALSFPSQEAAVAGGYAAFSNASYLVVEDEGHERYRMFLRAEDAGMETPAPAVDDDKKKDYFVVINASAAQPALHTVCQQAAIDYEGEVNGVRVRSAFSLLKESVLERTVEEYAAICGVPVEELERMAAEFTSHGTKAAFCGLFGGSAQANGSDATFIYPIMNALIGSNNMRGGMVPRRESGDAFGDKTRYRLSSIKDQPKASGASIARTGVAWEDTSEYKRRAATEENPRPKLPWYPVTGSADNQAICSIANAYPYQAKITFTWMATPLQASSGALRAPIMDALKDVDVVPLAVTCDVVMGESAQLSDYVIPDTTPYESWGVRTQEGYWNGKGNTVRWQAVEPETMVLPDGRHASYEAFLCDMAKRLELPGFGDNAIESADGTPFAFNDASDYFLKAVANLAYSGNDPVPDIAEDEAHVQGLDELPASWKQAVTEEEWPKVLQVLSRGGRFWPLTDAYDDQGRSAYAASYQTCFYSESKGSAKNLYTGDYESGVLHWQPETCADRTLLRDLYPKEEWPFASTNYKPKFRSISMLANSPVMQQIASENFVEMNAEDAVSLGIANGDDVEVENPTGDVMRAPALVRGGIASGTFAVAYGYGHVAYGAQDVEIDGEKRPGNPAIAAGIHLQTMLDPQVEGVLPLSDPEAATPGRSGGAYRIKKASGGTL</sequence>
<feature type="domain" description="4Fe-4S Mo/W bis-MGD-type" evidence="9">
    <location>
        <begin position="74"/>
        <end position="159"/>
    </location>
</feature>
<dbReference type="InterPro" id="IPR006311">
    <property type="entry name" value="TAT_signal"/>
</dbReference>
<dbReference type="AlphaFoldDB" id="A0A3N0IT31"/>
<keyword evidence="12" id="KW-1185">Reference proteome</keyword>
<evidence type="ECO:0000256" key="4">
    <source>
        <dbReference type="ARBA" id="ARBA00022729"/>
    </source>
</evidence>
<dbReference type="GO" id="GO:0046872">
    <property type="term" value="F:metal ion binding"/>
    <property type="evidence" value="ECO:0007669"/>
    <property type="project" value="UniProtKB-KW"/>
</dbReference>
<comment type="caution">
    <text evidence="11">The sequence shown here is derived from an EMBL/GenBank/DDBJ whole genome shotgun (WGS) entry which is preliminary data.</text>
</comment>
<dbReference type="GO" id="GO:0016491">
    <property type="term" value="F:oxidoreductase activity"/>
    <property type="evidence" value="ECO:0007669"/>
    <property type="project" value="UniProtKB-KW"/>
</dbReference>
<evidence type="ECO:0000256" key="1">
    <source>
        <dbReference type="ARBA" id="ARBA00022485"/>
    </source>
</evidence>
<feature type="region of interest" description="Disordered" evidence="8">
    <location>
        <begin position="1018"/>
        <end position="1039"/>
    </location>
</feature>
<accession>A0A3N0IT31</accession>
<dbReference type="EMBL" id="QICC01000103">
    <property type="protein sequence ID" value="RNM40148.1"/>
    <property type="molecule type" value="Genomic_DNA"/>
</dbReference>
<dbReference type="RefSeq" id="WP_114547775.1">
    <property type="nucleotide sequence ID" value="NZ_PPTT01000042.1"/>
</dbReference>
<dbReference type="SUPFAM" id="SSF53706">
    <property type="entry name" value="Formate dehydrogenase/DMSO reductase, domains 1-3"/>
    <property type="match status" value="1"/>
</dbReference>
<dbReference type="GO" id="GO:0051539">
    <property type="term" value="F:4 iron, 4 sulfur cluster binding"/>
    <property type="evidence" value="ECO:0007669"/>
    <property type="project" value="UniProtKB-KW"/>
</dbReference>
<dbReference type="SUPFAM" id="SSF50692">
    <property type="entry name" value="ADC-like"/>
    <property type="match status" value="1"/>
</dbReference>
<keyword evidence="7" id="KW-0411">Iron-sulfur</keyword>
<evidence type="ECO:0000313" key="12">
    <source>
        <dbReference type="Proteomes" id="UP000253817"/>
    </source>
</evidence>
<dbReference type="InterPro" id="IPR050612">
    <property type="entry name" value="Prok_Mopterin_Oxidored"/>
</dbReference>
<keyword evidence="5" id="KW-0560">Oxidoreductase</keyword>
<organism evidence="11 13">
    <name type="scientific">Eggerthella sinensis</name>
    <dbReference type="NCBI Taxonomy" id="242230"/>
    <lineage>
        <taxon>Bacteria</taxon>
        <taxon>Bacillati</taxon>
        <taxon>Actinomycetota</taxon>
        <taxon>Coriobacteriia</taxon>
        <taxon>Eggerthellales</taxon>
        <taxon>Eggerthellaceae</taxon>
        <taxon>Eggerthella</taxon>
    </lineage>
</organism>
<dbReference type="InterPro" id="IPR009010">
    <property type="entry name" value="Asp_de-COase-like_dom_sf"/>
</dbReference>
<dbReference type="PROSITE" id="PS51669">
    <property type="entry name" value="4FE4S_MOW_BIS_MGD"/>
    <property type="match status" value="1"/>
</dbReference>
<keyword evidence="6" id="KW-0408">Iron</keyword>
<keyword evidence="2" id="KW-0500">Molybdenum</keyword>
<dbReference type="EMBL" id="PPTT01000042">
    <property type="protein sequence ID" value="RDB65069.1"/>
    <property type="molecule type" value="Genomic_DNA"/>
</dbReference>
<dbReference type="Gene3D" id="2.40.40.20">
    <property type="match status" value="1"/>
</dbReference>
<keyword evidence="3" id="KW-0479">Metal-binding</keyword>
<dbReference type="OrthoDB" id="7376058at2"/>
<evidence type="ECO:0000256" key="5">
    <source>
        <dbReference type="ARBA" id="ARBA00023002"/>
    </source>
</evidence>
<protein>
    <submittedName>
        <fullName evidence="11">Tetrathionate reductase subunit A</fullName>
    </submittedName>
</protein>
<evidence type="ECO:0000313" key="11">
    <source>
        <dbReference type="EMBL" id="RNM40148.1"/>
    </source>
</evidence>
<evidence type="ECO:0000313" key="10">
    <source>
        <dbReference type="EMBL" id="RDB65069.1"/>
    </source>
</evidence>
<proteinExistence type="predicted"/>
<reference evidence="10 12" key="1">
    <citation type="journal article" date="2018" name="Elife">
        <title>Discovery and characterization of a prevalent human gut bacterial enzyme sufficient for the inactivation of a family of plant toxins.</title>
        <authorList>
            <person name="Koppel N."/>
            <person name="Bisanz J.E."/>
            <person name="Pandelia M.E."/>
            <person name="Turnbaugh P.J."/>
            <person name="Balskus E.P."/>
        </authorList>
    </citation>
    <scope>NUCLEOTIDE SEQUENCE [LARGE SCALE GENOMIC DNA]</scope>
    <source>
        <strain evidence="10 12">DSM 16107</strain>
    </source>
</reference>
<evidence type="ECO:0000256" key="8">
    <source>
        <dbReference type="SAM" id="MobiDB-lite"/>
    </source>
</evidence>
<evidence type="ECO:0000256" key="3">
    <source>
        <dbReference type="ARBA" id="ARBA00022723"/>
    </source>
</evidence>
<evidence type="ECO:0000259" key="9">
    <source>
        <dbReference type="PROSITE" id="PS51669"/>
    </source>
</evidence>
<evidence type="ECO:0000256" key="7">
    <source>
        <dbReference type="ARBA" id="ARBA00023014"/>
    </source>
</evidence>
<evidence type="ECO:0000313" key="13">
    <source>
        <dbReference type="Proteomes" id="UP000270112"/>
    </source>
</evidence>